<proteinExistence type="predicted"/>
<dbReference type="InterPro" id="IPR039561">
    <property type="entry name" value="Peptidase_M15C"/>
</dbReference>
<name>A0A6N8S8M8_9HYPH</name>
<protein>
    <submittedName>
        <fullName evidence="2">M15 family peptidase</fullName>
    </submittedName>
</protein>
<sequence length="283" mass="30564">MCASRSKSGAAREATISISLSTSGLLAAFAACLVTVSAAGAAEPDPASRLKLLVEAYPESLAGIDGNRLVFKDGGPPLEIDDGKTKDHQTALAKGDVEDSLRQVYPLGACEAKPVVDFDPGRIRSDPLMMRLYGQSAKAVQADLVPVKWFGETLRVTKRQGAAAALEKVRDALAAKPELKRYLTPSAGTFNWRKVSGAQNMSVHSFGAALDLNTKFADYWVWSGGKPGKVPNYANKYPLEIVAIFEKHGFIWGGRWYHYDTMHFEYRPDLIAIAKAAGASACR</sequence>
<dbReference type="InterPro" id="IPR009045">
    <property type="entry name" value="Zn_M74/Hedgehog-like"/>
</dbReference>
<dbReference type="Gene3D" id="3.30.1380.10">
    <property type="match status" value="1"/>
</dbReference>
<dbReference type="Proteomes" id="UP000435802">
    <property type="component" value="Unassembled WGS sequence"/>
</dbReference>
<dbReference type="Pfam" id="PF13539">
    <property type="entry name" value="Peptidase_M15_4"/>
    <property type="match status" value="1"/>
</dbReference>
<organism evidence="2 3">
    <name type="scientific">Shinella kummerowiae</name>
    <dbReference type="NCBI Taxonomy" id="417745"/>
    <lineage>
        <taxon>Bacteria</taxon>
        <taxon>Pseudomonadati</taxon>
        <taxon>Pseudomonadota</taxon>
        <taxon>Alphaproteobacteria</taxon>
        <taxon>Hyphomicrobiales</taxon>
        <taxon>Rhizobiaceae</taxon>
        <taxon>Shinella</taxon>
    </lineage>
</organism>
<feature type="domain" description="Peptidase M15C" evidence="1">
    <location>
        <begin position="197"/>
        <end position="266"/>
    </location>
</feature>
<evidence type="ECO:0000259" key="1">
    <source>
        <dbReference type="Pfam" id="PF13539"/>
    </source>
</evidence>
<dbReference type="OrthoDB" id="9799970at2"/>
<dbReference type="GO" id="GO:0008233">
    <property type="term" value="F:peptidase activity"/>
    <property type="evidence" value="ECO:0007669"/>
    <property type="project" value="InterPro"/>
</dbReference>
<dbReference type="PROSITE" id="PS51257">
    <property type="entry name" value="PROKAR_LIPOPROTEIN"/>
    <property type="match status" value="1"/>
</dbReference>
<reference evidence="2 3" key="1">
    <citation type="submission" date="2019-12" db="EMBL/GenBank/DDBJ databases">
        <title>Shinella kummerowiae sp. nov., a symbiotic bacterium isolated from root nodules of the herbal legume Kummerowia stipulacea.</title>
        <authorList>
            <person name="Gao J."/>
        </authorList>
    </citation>
    <scope>NUCLEOTIDE SEQUENCE [LARGE SCALE GENOMIC DNA]</scope>
    <source>
        <strain evidence="2 3">CCBAU 25048</strain>
    </source>
</reference>
<dbReference type="AlphaFoldDB" id="A0A6N8S8M8"/>
<accession>A0A6N8S8M8</accession>
<keyword evidence="3" id="KW-1185">Reference proteome</keyword>
<comment type="caution">
    <text evidence="2">The sequence shown here is derived from an EMBL/GenBank/DDBJ whole genome shotgun (WGS) entry which is preliminary data.</text>
</comment>
<gene>
    <name evidence="2" type="ORF">GR138_00445</name>
</gene>
<dbReference type="SUPFAM" id="SSF55166">
    <property type="entry name" value="Hedgehog/DD-peptidase"/>
    <property type="match status" value="1"/>
</dbReference>
<evidence type="ECO:0000313" key="3">
    <source>
        <dbReference type="Proteomes" id="UP000435802"/>
    </source>
</evidence>
<evidence type="ECO:0000313" key="2">
    <source>
        <dbReference type="EMBL" id="MXN43636.1"/>
    </source>
</evidence>
<dbReference type="EMBL" id="WUMK01000001">
    <property type="protein sequence ID" value="MXN43636.1"/>
    <property type="molecule type" value="Genomic_DNA"/>
</dbReference>